<name>A0A679IG29_9ENTE</name>
<feature type="transmembrane region" description="Helical" evidence="6">
    <location>
        <begin position="384"/>
        <end position="405"/>
    </location>
</feature>
<dbReference type="PANTHER" id="PTHR43652">
    <property type="entry name" value="BASIC AMINO ACID ANTIPORTER YFCC-RELATED"/>
    <property type="match status" value="1"/>
</dbReference>
<comment type="subcellular location">
    <subcellularLocation>
        <location evidence="1">Cell membrane</location>
        <topology evidence="1">Multi-pass membrane protein</topology>
    </subcellularLocation>
</comment>
<feature type="transmembrane region" description="Helical" evidence="6">
    <location>
        <begin position="7"/>
        <end position="26"/>
    </location>
</feature>
<dbReference type="EMBL" id="AP022822">
    <property type="protein sequence ID" value="BCA84762.1"/>
    <property type="molecule type" value="Genomic_DNA"/>
</dbReference>
<feature type="transmembrane region" description="Helical" evidence="6">
    <location>
        <begin position="309"/>
        <end position="328"/>
    </location>
</feature>
<dbReference type="RefSeq" id="WP_173102146.1">
    <property type="nucleotide sequence ID" value="NZ_AP022822.1"/>
</dbReference>
<evidence type="ECO:0000256" key="5">
    <source>
        <dbReference type="ARBA" id="ARBA00023136"/>
    </source>
</evidence>
<gene>
    <name evidence="7" type="ORF">EsVE80_02850</name>
</gene>
<keyword evidence="4 6" id="KW-1133">Transmembrane helix</keyword>
<dbReference type="PANTHER" id="PTHR43652:SF6">
    <property type="entry name" value="ARGININE REPRESSOR"/>
    <property type="match status" value="1"/>
</dbReference>
<feature type="transmembrane region" description="Helical" evidence="6">
    <location>
        <begin position="115"/>
        <end position="132"/>
    </location>
</feature>
<reference evidence="7 8" key="1">
    <citation type="submission" date="2020-02" db="EMBL/GenBank/DDBJ databases">
        <title>Characterization of vanA genotype vancomycin-resistant Enterococcus saigonensis VE80.</title>
        <authorList>
            <person name="Harada T."/>
            <person name="Motooka D."/>
            <person name="Nakamura S."/>
            <person name="Yamamoto Y."/>
            <person name="Kawahara R."/>
            <person name="Kawatsu K."/>
        </authorList>
    </citation>
    <scope>NUCLEOTIDE SEQUENCE [LARGE SCALE GENOMIC DNA]</scope>
    <source>
        <strain evidence="7 8">VE80</strain>
    </source>
</reference>
<dbReference type="Pfam" id="PF03606">
    <property type="entry name" value="DcuC"/>
    <property type="match status" value="1"/>
</dbReference>
<keyword evidence="2" id="KW-1003">Cell membrane</keyword>
<organism evidence="7 8">
    <name type="scientific">Enterococcus saigonensis</name>
    <dbReference type="NCBI Taxonomy" id="1805431"/>
    <lineage>
        <taxon>Bacteria</taxon>
        <taxon>Bacillati</taxon>
        <taxon>Bacillota</taxon>
        <taxon>Bacilli</taxon>
        <taxon>Lactobacillales</taxon>
        <taxon>Enterococcaceae</taxon>
        <taxon>Enterococcus</taxon>
    </lineage>
</organism>
<feature type="transmembrane region" description="Helical" evidence="6">
    <location>
        <begin position="474"/>
        <end position="492"/>
    </location>
</feature>
<feature type="transmembrane region" description="Helical" evidence="6">
    <location>
        <begin position="73"/>
        <end position="94"/>
    </location>
</feature>
<feature type="transmembrane region" description="Helical" evidence="6">
    <location>
        <begin position="194"/>
        <end position="213"/>
    </location>
</feature>
<keyword evidence="8" id="KW-1185">Reference proteome</keyword>
<feature type="transmembrane region" description="Helical" evidence="6">
    <location>
        <begin position="348"/>
        <end position="364"/>
    </location>
</feature>
<evidence type="ECO:0000313" key="7">
    <source>
        <dbReference type="EMBL" id="BCA84762.1"/>
    </source>
</evidence>
<dbReference type="Proteomes" id="UP000502998">
    <property type="component" value="Chromosome"/>
</dbReference>
<dbReference type="KEGG" id="esg:EsVE80_02850"/>
<feature type="transmembrane region" description="Helical" evidence="6">
    <location>
        <begin position="138"/>
        <end position="162"/>
    </location>
</feature>
<feature type="transmembrane region" description="Helical" evidence="6">
    <location>
        <begin position="254"/>
        <end position="272"/>
    </location>
</feature>
<keyword evidence="3 6" id="KW-0812">Transmembrane</keyword>
<evidence type="ECO:0000256" key="6">
    <source>
        <dbReference type="SAM" id="Phobius"/>
    </source>
</evidence>
<protein>
    <submittedName>
        <fullName evidence="7">Arginine:ornithine antiporter</fullName>
    </submittedName>
</protein>
<evidence type="ECO:0000256" key="4">
    <source>
        <dbReference type="ARBA" id="ARBA00022989"/>
    </source>
</evidence>
<keyword evidence="5 6" id="KW-0472">Membrane</keyword>
<proteinExistence type="predicted"/>
<dbReference type="InterPro" id="IPR018385">
    <property type="entry name" value="C4_dicarb_anaerob_car-like"/>
</dbReference>
<evidence type="ECO:0000256" key="3">
    <source>
        <dbReference type="ARBA" id="ARBA00022692"/>
    </source>
</evidence>
<feature type="transmembrane region" description="Helical" evidence="6">
    <location>
        <begin position="169"/>
        <end position="188"/>
    </location>
</feature>
<dbReference type="InterPro" id="IPR051679">
    <property type="entry name" value="DASS-Related_Transporters"/>
</dbReference>
<evidence type="ECO:0000256" key="1">
    <source>
        <dbReference type="ARBA" id="ARBA00004651"/>
    </source>
</evidence>
<accession>A0A679IG29</accession>
<sequence>MKRKMPSSYAILFGIIFLMVVLTWLVPAGQYNLNEAKQLISGTYHRVTQNEQGFWDILKAPVIGMLGDDKTSAAMPVSLFILVIGGFLGVVNATGALDAGISSIVKKYHGKEKRLIIVLMILFSLGGTTFGMSEETLAFYPLLLPVMYSIGLDSLVAVGVILIGTTVGVLASTVNPFATGVASQAAGISPGQGIIWRLVLWVILTTIAIIYVYRYAQKIEKEPTKSLVYKQREADLTYFKLQTIDTMSQKQKHVIVAFILTFIVMILGLIPWQTINQNFTFFANLRDSVIKIPILGKMIGSDFPAFGDWYFTEITILFMFMAIVIGYLDNMKESTIVQHFITGAKDMIQVALIVAVARGIQVVMNDGMITATILHFGETTLSSLPPVLFTILTYIFYIPMSFLIYSTSGLASATMGIMSNLADFVHVPKDLIITAFQAGSGTMNLVSPASAIMLGVLSIAHIEYATWLKFTAKLLGIIFVVVCCILTIATLFS</sequence>
<evidence type="ECO:0000256" key="2">
    <source>
        <dbReference type="ARBA" id="ARBA00022475"/>
    </source>
</evidence>
<dbReference type="AlphaFoldDB" id="A0A679IG29"/>
<dbReference type="GO" id="GO:0005886">
    <property type="term" value="C:plasma membrane"/>
    <property type="evidence" value="ECO:0007669"/>
    <property type="project" value="UniProtKB-SubCell"/>
</dbReference>
<evidence type="ECO:0000313" key="8">
    <source>
        <dbReference type="Proteomes" id="UP000502998"/>
    </source>
</evidence>